<dbReference type="Pfam" id="PF00067">
    <property type="entry name" value="p450"/>
    <property type="match status" value="2"/>
</dbReference>
<keyword evidence="5 7" id="KW-0408">Iron</keyword>
<keyword evidence="2 7" id="KW-0349">Heme</keyword>
<dbReference type="InterPro" id="IPR001128">
    <property type="entry name" value="Cyt_P450"/>
</dbReference>
<dbReference type="SUPFAM" id="SSF48264">
    <property type="entry name" value="Cytochrome P450"/>
    <property type="match status" value="1"/>
</dbReference>
<reference evidence="8" key="1">
    <citation type="submission" date="2022-12" db="EMBL/GenBank/DDBJ databases">
        <authorList>
            <person name="Deng Y."/>
            <person name="Zhang Y.-Q."/>
        </authorList>
    </citation>
    <scope>NUCLEOTIDE SEQUENCE</scope>
    <source>
        <strain evidence="8">CPCC 205372</strain>
    </source>
</reference>
<dbReference type="InterPro" id="IPR017972">
    <property type="entry name" value="Cyt_P450_CS"/>
</dbReference>
<dbReference type="EMBL" id="JAPZPY010000005">
    <property type="protein sequence ID" value="MCZ8379981.1"/>
    <property type="molecule type" value="Genomic_DNA"/>
</dbReference>
<comment type="similarity">
    <text evidence="1 7">Belongs to the cytochrome P450 family.</text>
</comment>
<keyword evidence="9" id="KW-1185">Reference proteome</keyword>
<evidence type="ECO:0000256" key="3">
    <source>
        <dbReference type="ARBA" id="ARBA00022723"/>
    </source>
</evidence>
<dbReference type="PRINTS" id="PR00359">
    <property type="entry name" value="BP450"/>
</dbReference>
<evidence type="ECO:0000256" key="6">
    <source>
        <dbReference type="ARBA" id="ARBA00023033"/>
    </source>
</evidence>
<dbReference type="PRINTS" id="PR00385">
    <property type="entry name" value="P450"/>
</dbReference>
<dbReference type="CDD" id="cd11030">
    <property type="entry name" value="CYP105-like"/>
    <property type="match status" value="1"/>
</dbReference>
<keyword evidence="4 7" id="KW-0560">Oxidoreductase</keyword>
<keyword evidence="3 7" id="KW-0479">Metal-binding</keyword>
<dbReference type="PROSITE" id="PS00086">
    <property type="entry name" value="CYTOCHROME_P450"/>
    <property type="match status" value="1"/>
</dbReference>
<evidence type="ECO:0000313" key="9">
    <source>
        <dbReference type="Proteomes" id="UP001142153"/>
    </source>
</evidence>
<organism evidence="8 9">
    <name type="scientific">Mycobacterium hippophais</name>
    <dbReference type="NCBI Taxonomy" id="3016340"/>
    <lineage>
        <taxon>Bacteria</taxon>
        <taxon>Bacillati</taxon>
        <taxon>Actinomycetota</taxon>
        <taxon>Actinomycetes</taxon>
        <taxon>Mycobacteriales</taxon>
        <taxon>Mycobacteriaceae</taxon>
        <taxon>Mycobacterium</taxon>
    </lineage>
</organism>
<gene>
    <name evidence="8" type="ORF">O6P37_14005</name>
</gene>
<evidence type="ECO:0000256" key="2">
    <source>
        <dbReference type="ARBA" id="ARBA00022617"/>
    </source>
</evidence>
<dbReference type="InterPro" id="IPR036396">
    <property type="entry name" value="Cyt_P450_sf"/>
</dbReference>
<protein>
    <submittedName>
        <fullName evidence="8">Cytochrome P450</fullName>
    </submittedName>
</protein>
<dbReference type="Proteomes" id="UP001142153">
    <property type="component" value="Unassembled WGS sequence"/>
</dbReference>
<sequence>MFSSAPKPAYVITNHEHARAVLANSADFAVVSADYGPVSDEEAAAMRAGNLLEMNPPEHTRLRRMLISAFTARRIAALESRITQIVDGFLDDLAAQPQPADLVAHFALPVPSLVICELLGVPYHDRDEFQQRAQAMVDSTLSSAEQLQVDREQRRYMAGLVAMAQADPGDDLLGALVRSHGADLSDDELVGIGSLLLIAGHETTANMLGLGTLALLRHPDQLAALRDDPALIEPAVEELMRWLSIVPSGVERITTREVTIGNHIIPSGEHVVVYLPAANRDPDFVTDADRLDVRRGAPGHVAFGHGVHHCLGAPLARAEMRIAFPALLRRFPNLALGVPFDDVAYRRNHAVYGVHALPVTW</sequence>
<dbReference type="Gene3D" id="1.10.630.10">
    <property type="entry name" value="Cytochrome P450"/>
    <property type="match status" value="1"/>
</dbReference>
<proteinExistence type="inferred from homology"/>
<keyword evidence="6 7" id="KW-0503">Monooxygenase</keyword>
<evidence type="ECO:0000256" key="1">
    <source>
        <dbReference type="ARBA" id="ARBA00010617"/>
    </source>
</evidence>
<evidence type="ECO:0000313" key="8">
    <source>
        <dbReference type="EMBL" id="MCZ8379981.1"/>
    </source>
</evidence>
<name>A0ABT4PTX3_9MYCO</name>
<accession>A0ABT4PTX3</accession>
<evidence type="ECO:0000256" key="4">
    <source>
        <dbReference type="ARBA" id="ARBA00023002"/>
    </source>
</evidence>
<dbReference type="InterPro" id="IPR002397">
    <property type="entry name" value="Cyt_P450_B"/>
</dbReference>
<evidence type="ECO:0000256" key="5">
    <source>
        <dbReference type="ARBA" id="ARBA00023004"/>
    </source>
</evidence>
<comment type="caution">
    <text evidence="8">The sequence shown here is derived from an EMBL/GenBank/DDBJ whole genome shotgun (WGS) entry which is preliminary data.</text>
</comment>
<dbReference type="PANTHER" id="PTHR46696">
    <property type="entry name" value="P450, PUTATIVE (EUROFUNG)-RELATED"/>
    <property type="match status" value="1"/>
</dbReference>
<evidence type="ECO:0000256" key="7">
    <source>
        <dbReference type="RuleBase" id="RU000461"/>
    </source>
</evidence>
<dbReference type="PANTHER" id="PTHR46696:SF1">
    <property type="entry name" value="CYTOCHROME P450 YJIB-RELATED"/>
    <property type="match status" value="1"/>
</dbReference>